<dbReference type="RefSeq" id="WP_139165556.1">
    <property type="nucleotide sequence ID" value="NZ_FMVJ01000017.1"/>
</dbReference>
<evidence type="ECO:0000313" key="1">
    <source>
        <dbReference type="EMBL" id="SCZ11651.1"/>
    </source>
</evidence>
<keyword evidence="2" id="KW-1185">Reference proteome</keyword>
<dbReference type="AlphaFoldDB" id="A0A1G5LGR1"/>
<organism evidence="1 2">
    <name type="scientific">Microvirga guangxiensis</name>
    <dbReference type="NCBI Taxonomy" id="549386"/>
    <lineage>
        <taxon>Bacteria</taxon>
        <taxon>Pseudomonadati</taxon>
        <taxon>Pseudomonadota</taxon>
        <taxon>Alphaproteobacteria</taxon>
        <taxon>Hyphomicrobiales</taxon>
        <taxon>Methylobacteriaceae</taxon>
        <taxon>Microvirga</taxon>
    </lineage>
</organism>
<dbReference type="Proteomes" id="UP000199569">
    <property type="component" value="Unassembled WGS sequence"/>
</dbReference>
<gene>
    <name evidence="1" type="ORF">SAMN02927923_04270</name>
</gene>
<proteinExistence type="predicted"/>
<reference evidence="1 2" key="1">
    <citation type="submission" date="2016-10" db="EMBL/GenBank/DDBJ databases">
        <authorList>
            <person name="de Groot N.N."/>
        </authorList>
    </citation>
    <scope>NUCLEOTIDE SEQUENCE [LARGE SCALE GENOMIC DNA]</scope>
    <source>
        <strain evidence="1 2">CGMCC 1.7666</strain>
    </source>
</reference>
<sequence>MATERTARPASWVLDKPESDLAQIVDSFREAGDSVWHIDRHVLEVTEPATYDPEAIVAACAAGLSLLRQWSSHRVALTEGETKVSEPYLIIDDEWLDAAPGAPPPHVYICLSSGQQESIKHEPHVDMQPLPNTLAHLLKANETIVRIGGAFEGEPSTAWLIKPAIRSE</sequence>
<name>A0A1G5LGR1_9HYPH</name>
<accession>A0A1G5LGR1</accession>
<dbReference type="EMBL" id="FMVJ01000017">
    <property type="protein sequence ID" value="SCZ11651.1"/>
    <property type="molecule type" value="Genomic_DNA"/>
</dbReference>
<protein>
    <submittedName>
        <fullName evidence="1">Uncharacterized protein</fullName>
    </submittedName>
</protein>
<evidence type="ECO:0000313" key="2">
    <source>
        <dbReference type="Proteomes" id="UP000199569"/>
    </source>
</evidence>
<dbReference type="OrthoDB" id="9847041at2"/>